<dbReference type="AlphaFoldDB" id="A0A368ZYK0"/>
<dbReference type="Pfam" id="PF04892">
    <property type="entry name" value="VanZ"/>
    <property type="match status" value="1"/>
</dbReference>
<feature type="domain" description="VanZ-like" evidence="2">
    <location>
        <begin position="7"/>
        <end position="117"/>
    </location>
</feature>
<proteinExistence type="predicted"/>
<gene>
    <name evidence="3" type="ORF">DES35_10581</name>
</gene>
<evidence type="ECO:0000313" key="3">
    <source>
        <dbReference type="EMBL" id="RCX02110.1"/>
    </source>
</evidence>
<keyword evidence="1" id="KW-0812">Transmembrane</keyword>
<sequence>MEKYFRWMPFATYTAVLTYLLLIPSDRLPSLLAETSDKILHFLAFALLMLLYLAGLSNFFIRRKVHMPYLVAGFAGLSLFSGLLEIFQYFIPGRSGSLADFGFNNLGLLAGGFFARMVNCLVSSCTPSASD</sequence>
<feature type="transmembrane region" description="Helical" evidence="1">
    <location>
        <begin position="68"/>
        <end position="91"/>
    </location>
</feature>
<feature type="transmembrane region" description="Helical" evidence="1">
    <location>
        <begin position="7"/>
        <end position="24"/>
    </location>
</feature>
<evidence type="ECO:0000259" key="2">
    <source>
        <dbReference type="Pfam" id="PF04892"/>
    </source>
</evidence>
<keyword evidence="1" id="KW-0472">Membrane</keyword>
<dbReference type="NCBIfam" id="NF037970">
    <property type="entry name" value="vanZ_1"/>
    <property type="match status" value="1"/>
</dbReference>
<dbReference type="EMBL" id="QPJS01000005">
    <property type="protein sequence ID" value="RCX02110.1"/>
    <property type="molecule type" value="Genomic_DNA"/>
</dbReference>
<dbReference type="InterPro" id="IPR006976">
    <property type="entry name" value="VanZ-like"/>
</dbReference>
<keyword evidence="4" id="KW-1185">Reference proteome</keyword>
<organism evidence="3 4">
    <name type="scientific">Schleiferia thermophila</name>
    <dbReference type="NCBI Taxonomy" id="884107"/>
    <lineage>
        <taxon>Bacteria</taxon>
        <taxon>Pseudomonadati</taxon>
        <taxon>Bacteroidota</taxon>
        <taxon>Flavobacteriia</taxon>
        <taxon>Flavobacteriales</taxon>
        <taxon>Schleiferiaceae</taxon>
        <taxon>Schleiferia</taxon>
    </lineage>
</organism>
<name>A0A368ZYK0_9FLAO</name>
<evidence type="ECO:0000256" key="1">
    <source>
        <dbReference type="SAM" id="Phobius"/>
    </source>
</evidence>
<protein>
    <submittedName>
        <fullName evidence="3">VanZ like protein</fullName>
    </submittedName>
</protein>
<dbReference type="Proteomes" id="UP000253517">
    <property type="component" value="Unassembled WGS sequence"/>
</dbReference>
<feature type="transmembrane region" description="Helical" evidence="1">
    <location>
        <begin position="39"/>
        <end position="61"/>
    </location>
</feature>
<evidence type="ECO:0000313" key="4">
    <source>
        <dbReference type="Proteomes" id="UP000253517"/>
    </source>
</evidence>
<reference evidence="3 4" key="1">
    <citation type="submission" date="2018-07" db="EMBL/GenBank/DDBJ databases">
        <title>Genomic Encyclopedia of Type Strains, Phase IV (KMG-IV): sequencing the most valuable type-strain genomes for metagenomic binning, comparative biology and taxonomic classification.</title>
        <authorList>
            <person name="Goeker M."/>
        </authorList>
    </citation>
    <scope>NUCLEOTIDE SEQUENCE [LARGE SCALE GENOMIC DNA]</scope>
    <source>
        <strain evidence="3 4">DSM 21410</strain>
    </source>
</reference>
<keyword evidence="1" id="KW-1133">Transmembrane helix</keyword>
<comment type="caution">
    <text evidence="3">The sequence shown here is derived from an EMBL/GenBank/DDBJ whole genome shotgun (WGS) entry which is preliminary data.</text>
</comment>
<accession>A0A368ZYK0</accession>